<dbReference type="Pfam" id="PF00535">
    <property type="entry name" value="Glycos_transf_2"/>
    <property type="match status" value="1"/>
</dbReference>
<reference evidence="2" key="1">
    <citation type="journal article" date="2016" name="PLoS ONE">
        <title>Genetic Diversity of O-Antigens in Hafnia alvei and the Development of a Suspension Array for Serotype Detection.</title>
        <authorList>
            <person name="Duan Z."/>
            <person name="Niedziela T."/>
            <person name="Lugowski C."/>
            <person name="Cao B."/>
            <person name="Wang T."/>
            <person name="Xu L."/>
            <person name="Yang B."/>
            <person name="Liu B."/>
            <person name="Wang L."/>
        </authorList>
    </citation>
    <scope>NUCLEOTIDE SEQUENCE</scope>
    <source>
        <strain evidence="2">PCM1192</strain>
    </source>
</reference>
<keyword evidence="2" id="KW-0808">Transferase</keyword>
<feature type="domain" description="Glycosyltransferase 2-like" evidence="1">
    <location>
        <begin position="6"/>
        <end position="117"/>
    </location>
</feature>
<dbReference type="Gene3D" id="3.90.550.10">
    <property type="entry name" value="Spore Coat Polysaccharide Biosynthesis Protein SpsA, Chain A"/>
    <property type="match status" value="1"/>
</dbReference>
<dbReference type="PANTHER" id="PTHR22916">
    <property type="entry name" value="GLYCOSYLTRANSFERASE"/>
    <property type="match status" value="1"/>
</dbReference>
<organism evidence="2">
    <name type="scientific">Hafnia alvei</name>
    <dbReference type="NCBI Taxonomy" id="569"/>
    <lineage>
        <taxon>Bacteria</taxon>
        <taxon>Pseudomonadati</taxon>
        <taxon>Pseudomonadota</taxon>
        <taxon>Gammaproteobacteria</taxon>
        <taxon>Enterobacterales</taxon>
        <taxon>Hafniaceae</taxon>
        <taxon>Hafnia</taxon>
    </lineage>
</organism>
<dbReference type="InterPro" id="IPR029044">
    <property type="entry name" value="Nucleotide-diphossugar_trans"/>
</dbReference>
<dbReference type="InterPro" id="IPR001173">
    <property type="entry name" value="Glyco_trans_2-like"/>
</dbReference>
<dbReference type="SUPFAM" id="SSF53448">
    <property type="entry name" value="Nucleotide-diphospho-sugar transferases"/>
    <property type="match status" value="1"/>
</dbReference>
<sequence>MKKIAVLLAVYNGESWLTEQIDSVLRQKDVDVSLFISVDLSDDKSFELCSNLSRLDHRVTVLPYGERFGGAGKNFFRLMLDVEISEFDYISFADQDDIWFEDKLSRACKFLRNYDAYSSNVIAFWTTGKEILIDKAQNQVEFDYLFESAGPGCTFVFNKKCGNLFKNFLRENYSKTQNIALHDWLLYAFARANDLSWFIDSRPSMYYRQHENNQVGANNSFKAIIKRLILIRSHWYSNEINKIVELLPWVDIPFRENLKSKEYFSRLKVIWYIKNIRRKTIDRFFLSVVILLGFF</sequence>
<protein>
    <submittedName>
        <fullName evidence="2">Glycosyltransferase family 2</fullName>
    </submittedName>
</protein>
<dbReference type="EMBL" id="KX117080">
    <property type="protein sequence ID" value="ANF29916.1"/>
    <property type="molecule type" value="Genomic_DNA"/>
</dbReference>
<evidence type="ECO:0000313" key="2">
    <source>
        <dbReference type="EMBL" id="ANF29916.1"/>
    </source>
</evidence>
<dbReference type="GO" id="GO:0016758">
    <property type="term" value="F:hexosyltransferase activity"/>
    <property type="evidence" value="ECO:0007669"/>
    <property type="project" value="UniProtKB-ARBA"/>
</dbReference>
<dbReference type="PANTHER" id="PTHR22916:SF3">
    <property type="entry name" value="UDP-GLCNAC:BETAGAL BETA-1,3-N-ACETYLGLUCOSAMINYLTRANSFERASE-LIKE PROTEIN 1"/>
    <property type="match status" value="1"/>
</dbReference>
<name>A0A172WZW7_HAFAL</name>
<dbReference type="AlphaFoldDB" id="A0A172WZW7"/>
<proteinExistence type="predicted"/>
<evidence type="ECO:0000259" key="1">
    <source>
        <dbReference type="Pfam" id="PF00535"/>
    </source>
</evidence>
<accession>A0A172WZW7</accession>